<keyword evidence="4" id="KW-1185">Reference proteome</keyword>
<protein>
    <recommendedName>
        <fullName evidence="5">Tetratricopeptide repeat protein</fullName>
    </recommendedName>
</protein>
<evidence type="ECO:0000256" key="1">
    <source>
        <dbReference type="SAM" id="MobiDB-lite"/>
    </source>
</evidence>
<accession>A0A517ZIK1</accession>
<feature type="transmembrane region" description="Helical" evidence="2">
    <location>
        <begin position="1074"/>
        <end position="1096"/>
    </location>
</feature>
<proteinExistence type="predicted"/>
<organism evidence="3 4">
    <name type="scientific">Symmachiella dynata</name>
    <dbReference type="NCBI Taxonomy" id="2527995"/>
    <lineage>
        <taxon>Bacteria</taxon>
        <taxon>Pseudomonadati</taxon>
        <taxon>Planctomycetota</taxon>
        <taxon>Planctomycetia</taxon>
        <taxon>Planctomycetales</taxon>
        <taxon>Planctomycetaceae</taxon>
        <taxon>Symmachiella</taxon>
    </lineage>
</organism>
<evidence type="ECO:0008006" key="5">
    <source>
        <dbReference type="Google" id="ProtNLM"/>
    </source>
</evidence>
<dbReference type="AlphaFoldDB" id="A0A517ZIK1"/>
<dbReference type="Gene3D" id="1.25.40.10">
    <property type="entry name" value="Tetratricopeptide repeat domain"/>
    <property type="match status" value="3"/>
</dbReference>
<dbReference type="Proteomes" id="UP000319383">
    <property type="component" value="Chromosome"/>
</dbReference>
<keyword evidence="2" id="KW-0812">Transmembrane</keyword>
<evidence type="ECO:0000313" key="4">
    <source>
        <dbReference type="Proteomes" id="UP000319383"/>
    </source>
</evidence>
<dbReference type="EMBL" id="CP036276">
    <property type="protein sequence ID" value="QDU42292.1"/>
    <property type="molecule type" value="Genomic_DNA"/>
</dbReference>
<evidence type="ECO:0000313" key="3">
    <source>
        <dbReference type="EMBL" id="QDU42292.1"/>
    </source>
</evidence>
<name>A0A517ZIK1_9PLAN</name>
<dbReference type="SUPFAM" id="SSF48452">
    <property type="entry name" value="TPR-like"/>
    <property type="match status" value="2"/>
</dbReference>
<dbReference type="KEGG" id="sdyn:Mal52_07480"/>
<dbReference type="InterPro" id="IPR011990">
    <property type="entry name" value="TPR-like_helical_dom_sf"/>
</dbReference>
<gene>
    <name evidence="3" type="ORF">Mal52_07480</name>
</gene>
<keyword evidence="2" id="KW-0472">Membrane</keyword>
<sequence>MKLAWLISISLVLTTVAAAEDRVGDRRLEFLSALRERAYFDYALLYLEQLEARQDLSDEFRQELPLEKALILLEDVRQSTAAAEQHAQLDLASAELSRFLKANPDHERAAQANSELGQVFVQKGRVDVFQSRSPANLRRKSELRKSAREYFQKAREVFTKAEAQHKAAFEKFDTHIDQKKNPKEYAARRAAEKNYLQAQFNLAHVTFYESETFDPGSDENKKLLEKAAAQFEKIHNAYRSLIVGLYSRMWQGKCHEELGNTSQALGIYSELLKHPGTNETLARLQDAVQRFRMACLNSRGDHVLVIDEANEWLNQRERVRYGSRDHLGILWERILAREALAAVEGTDEKEKGKLLRPTRSDLTFIKSRSAELREMASEKERVILGLLKIANTDPEEFDVALTEGRSLVTRIGTLNQKLREVQNSNNETAIEATKQERAETVAEAVRILNLAIQLSDQTTKLEDLNRVRYWLAVAYFFMDDHEYDAAVIGDFIARRYKDATPSVALDAAFLSMTAHIEAINANRSPDASAEIDAVDLQPVISMAELITTHWPKQPKADDARVRLGEFYNRLKEYQKAADYYNQVDESADQYLDAQLKAGQAYWNAYVAAASNNENEPVDDKTTQQWLEKARQHLVVGIAKMQEELAPDVKPSDSLTYAKLTLSMIHNETGDFPAAVELLAGKQFAVLPQVATTAPRPEQGVTSVKFATAAYQQAMRAYVGTRDINKAQAVLQELENLGSSDVVTGQLVQLGKQLQEEVERLRSRNDPRLPDVVKSFEEFLTAMYERENQTMQMLSWVGLTYYDLGQGLSNGKVPPPPEAVDKFARSAAVFTDALKRYEADPTLGERKQADNWQLRLARALHQQGEYEQAQKLIMQILSKNARAIDVQMEAAMLMTDWAIVDPSHAAEHLEAAIGGVKPSGGGDKIIWGWGTLSQKVLTAMLQGGDAQKIQEWAQLFAESRYWLAVCRRRLGLAQSATDEQVRYLELALLDITSTVHAGANISQTPWWTKLNALNKDIHSDLGRTAPADLRPPVSIATTEPTTDTTSEQDVAIASPTDSPAVAATVPETSTGSGNLTLLIAGGLTLAFVGVMGYLLFAGGKKKPRRYR</sequence>
<feature type="region of interest" description="Disordered" evidence="1">
    <location>
        <begin position="1022"/>
        <end position="1048"/>
    </location>
</feature>
<reference evidence="3 4" key="1">
    <citation type="submission" date="2019-02" db="EMBL/GenBank/DDBJ databases">
        <title>Deep-cultivation of Planctomycetes and their phenomic and genomic characterization uncovers novel biology.</title>
        <authorList>
            <person name="Wiegand S."/>
            <person name="Jogler M."/>
            <person name="Boedeker C."/>
            <person name="Pinto D."/>
            <person name="Vollmers J."/>
            <person name="Rivas-Marin E."/>
            <person name="Kohn T."/>
            <person name="Peeters S.H."/>
            <person name="Heuer A."/>
            <person name="Rast P."/>
            <person name="Oberbeckmann S."/>
            <person name="Bunk B."/>
            <person name="Jeske O."/>
            <person name="Meyerdierks A."/>
            <person name="Storesund J.E."/>
            <person name="Kallscheuer N."/>
            <person name="Luecker S."/>
            <person name="Lage O.M."/>
            <person name="Pohl T."/>
            <person name="Merkel B.J."/>
            <person name="Hornburger P."/>
            <person name="Mueller R.-W."/>
            <person name="Bruemmer F."/>
            <person name="Labrenz M."/>
            <person name="Spormann A.M."/>
            <person name="Op den Camp H."/>
            <person name="Overmann J."/>
            <person name="Amann R."/>
            <person name="Jetten M.S.M."/>
            <person name="Mascher T."/>
            <person name="Medema M.H."/>
            <person name="Devos D.P."/>
            <person name="Kaster A.-K."/>
            <person name="Ovreas L."/>
            <person name="Rohde M."/>
            <person name="Galperin M.Y."/>
            <person name="Jogler C."/>
        </authorList>
    </citation>
    <scope>NUCLEOTIDE SEQUENCE [LARGE SCALE GENOMIC DNA]</scope>
    <source>
        <strain evidence="3 4">Mal52</strain>
    </source>
</reference>
<evidence type="ECO:0000256" key="2">
    <source>
        <dbReference type="SAM" id="Phobius"/>
    </source>
</evidence>
<keyword evidence="2" id="KW-1133">Transmembrane helix</keyword>
<dbReference type="RefSeq" id="WP_145374357.1">
    <property type="nucleotide sequence ID" value="NZ_CP036276.1"/>
</dbReference>